<dbReference type="InterPro" id="IPR050808">
    <property type="entry name" value="Phage_Integrase"/>
</dbReference>
<accession>A0ABV7X115</accession>
<dbReference type="PANTHER" id="PTHR30629:SF2">
    <property type="entry name" value="PROPHAGE INTEGRASE INTS-RELATED"/>
    <property type="match status" value="1"/>
</dbReference>
<dbReference type="EMBL" id="JBHRYD010000005">
    <property type="protein sequence ID" value="MFC3704864.1"/>
    <property type="molecule type" value="Genomic_DNA"/>
</dbReference>
<evidence type="ECO:0000256" key="1">
    <source>
        <dbReference type="ARBA" id="ARBA00008857"/>
    </source>
</evidence>
<name>A0ABV7X115_9HYPH</name>
<dbReference type="InterPro" id="IPR002104">
    <property type="entry name" value="Integrase_catalytic"/>
</dbReference>
<dbReference type="SUPFAM" id="SSF56349">
    <property type="entry name" value="DNA breaking-rejoining enzymes"/>
    <property type="match status" value="1"/>
</dbReference>
<evidence type="ECO:0000259" key="5">
    <source>
        <dbReference type="PROSITE" id="PS51898"/>
    </source>
</evidence>
<dbReference type="Pfam" id="PF13356">
    <property type="entry name" value="Arm-DNA-bind_3"/>
    <property type="match status" value="1"/>
</dbReference>
<gene>
    <name evidence="6" type="ORF">ACFOOL_08855</name>
</gene>
<proteinExistence type="inferred from homology"/>
<dbReference type="InterPro" id="IPR053876">
    <property type="entry name" value="Phage_int_M"/>
</dbReference>
<feature type="domain" description="Tyr recombinase" evidence="5">
    <location>
        <begin position="224"/>
        <end position="398"/>
    </location>
</feature>
<dbReference type="Pfam" id="PF22022">
    <property type="entry name" value="Phage_int_M"/>
    <property type="match status" value="1"/>
</dbReference>
<dbReference type="PROSITE" id="PS51898">
    <property type="entry name" value="TYR_RECOMBINASE"/>
    <property type="match status" value="1"/>
</dbReference>
<dbReference type="InterPro" id="IPR011010">
    <property type="entry name" value="DNA_brk_join_enz"/>
</dbReference>
<organism evidence="6 7">
    <name type="scientific">Devosia honganensis</name>
    <dbReference type="NCBI Taxonomy" id="1610527"/>
    <lineage>
        <taxon>Bacteria</taxon>
        <taxon>Pseudomonadati</taxon>
        <taxon>Pseudomonadota</taxon>
        <taxon>Alphaproteobacteria</taxon>
        <taxon>Hyphomicrobiales</taxon>
        <taxon>Devosiaceae</taxon>
        <taxon>Devosia</taxon>
    </lineage>
</organism>
<dbReference type="InterPro" id="IPR013762">
    <property type="entry name" value="Integrase-like_cat_sf"/>
</dbReference>
<dbReference type="Gene3D" id="1.10.150.130">
    <property type="match status" value="1"/>
</dbReference>
<keyword evidence="4" id="KW-0233">DNA recombination</keyword>
<dbReference type="InterPro" id="IPR038488">
    <property type="entry name" value="Integrase_DNA-bd_sf"/>
</dbReference>
<dbReference type="Proteomes" id="UP001595613">
    <property type="component" value="Unassembled WGS sequence"/>
</dbReference>
<dbReference type="Pfam" id="PF00589">
    <property type="entry name" value="Phage_integrase"/>
    <property type="match status" value="1"/>
</dbReference>
<evidence type="ECO:0000256" key="2">
    <source>
        <dbReference type="ARBA" id="ARBA00022908"/>
    </source>
</evidence>
<reference evidence="7" key="1">
    <citation type="journal article" date="2019" name="Int. J. Syst. Evol. Microbiol.">
        <title>The Global Catalogue of Microorganisms (GCM) 10K type strain sequencing project: providing services to taxonomists for standard genome sequencing and annotation.</title>
        <authorList>
            <consortium name="The Broad Institute Genomics Platform"/>
            <consortium name="The Broad Institute Genome Sequencing Center for Infectious Disease"/>
            <person name="Wu L."/>
            <person name="Ma J."/>
        </authorList>
    </citation>
    <scope>NUCLEOTIDE SEQUENCE [LARGE SCALE GENOMIC DNA]</scope>
    <source>
        <strain evidence="7">KCTC 42281</strain>
    </source>
</reference>
<dbReference type="Gene3D" id="3.30.160.390">
    <property type="entry name" value="Integrase, DNA-binding domain"/>
    <property type="match status" value="1"/>
</dbReference>
<sequence>MASRGLTAAVVKSPNLKPGLHADRDGLYLRQSPKGAKSWTLIFSMHNRRRQMGLGSYPGVSLSEARDATIEARRLIAKGIDPILDRELKRATSISAAGASTRTFGVEAEAFVKTREVTLRNSKHVAQWKMTLSIQRNEQGDLLNTGYCLSIRDKPIDQIDTSDLESVLKPIWVEIPETASRLRGRIERVLDYATSAGHRTGDNPARWRGHLENLFPPRNRLGKGHHAAMPFENLPKFFAELTRQETVGAHALQFTILTSVRTSEAIRARWSEIDLEKAIWTIPADRMKMKREHRVPLSYAAREVLRARHEIKQSEFIFPGMKPNTPVSNMTMTKALKSLDAGEEYTVHGMRSTFRDWVGEKTEHTEAVAEAALAHLVGDATSRAYRRGDALEKRRELMDDWARYCVSEAPSTDVSNPSLTPAAIEKKTNIVAQ</sequence>
<dbReference type="CDD" id="cd00801">
    <property type="entry name" value="INT_P4_C"/>
    <property type="match status" value="1"/>
</dbReference>
<evidence type="ECO:0000256" key="4">
    <source>
        <dbReference type="ARBA" id="ARBA00023172"/>
    </source>
</evidence>
<comment type="similarity">
    <text evidence="1">Belongs to the 'phage' integrase family.</text>
</comment>
<dbReference type="InterPro" id="IPR025166">
    <property type="entry name" value="Integrase_DNA_bind_dom"/>
</dbReference>
<dbReference type="PANTHER" id="PTHR30629">
    <property type="entry name" value="PROPHAGE INTEGRASE"/>
    <property type="match status" value="1"/>
</dbReference>
<dbReference type="RefSeq" id="WP_380096584.1">
    <property type="nucleotide sequence ID" value="NZ_JBHRYD010000005.1"/>
</dbReference>
<keyword evidence="7" id="KW-1185">Reference proteome</keyword>
<evidence type="ECO:0000313" key="6">
    <source>
        <dbReference type="EMBL" id="MFC3704864.1"/>
    </source>
</evidence>
<keyword evidence="3" id="KW-0238">DNA-binding</keyword>
<protein>
    <submittedName>
        <fullName evidence="6">Tyrosine-type recombinase/integrase</fullName>
    </submittedName>
</protein>
<evidence type="ECO:0000313" key="7">
    <source>
        <dbReference type="Proteomes" id="UP001595613"/>
    </source>
</evidence>
<dbReference type="InterPro" id="IPR010998">
    <property type="entry name" value="Integrase_recombinase_N"/>
</dbReference>
<keyword evidence="2" id="KW-0229">DNA integration</keyword>
<comment type="caution">
    <text evidence="6">The sequence shown here is derived from an EMBL/GenBank/DDBJ whole genome shotgun (WGS) entry which is preliminary data.</text>
</comment>
<dbReference type="Gene3D" id="1.10.443.10">
    <property type="entry name" value="Intergrase catalytic core"/>
    <property type="match status" value="1"/>
</dbReference>
<evidence type="ECO:0000256" key="3">
    <source>
        <dbReference type="ARBA" id="ARBA00023125"/>
    </source>
</evidence>